<dbReference type="GO" id="GO:0016758">
    <property type="term" value="F:hexosyltransferase activity"/>
    <property type="evidence" value="ECO:0007669"/>
    <property type="project" value="UniProtKB-ARBA"/>
</dbReference>
<dbReference type="HOGENOM" id="CLU_025996_2_1_9"/>
<organism evidence="2 3">
    <name type="scientific">Eubacterium plexicaudatum ASF492</name>
    <dbReference type="NCBI Taxonomy" id="1235802"/>
    <lineage>
        <taxon>Bacteria</taxon>
        <taxon>Bacillati</taxon>
        <taxon>Bacillota</taxon>
        <taxon>Clostridia</taxon>
        <taxon>Eubacteriales</taxon>
        <taxon>Eubacteriaceae</taxon>
        <taxon>Eubacterium</taxon>
    </lineage>
</organism>
<dbReference type="eggNOG" id="COG1216">
    <property type="taxonomic scope" value="Bacteria"/>
</dbReference>
<dbReference type="InterPro" id="IPR029044">
    <property type="entry name" value="Nucleotide-diphossugar_trans"/>
</dbReference>
<feature type="domain" description="Glycosyltransferase 2-like" evidence="1">
    <location>
        <begin position="8"/>
        <end position="123"/>
    </location>
</feature>
<dbReference type="PANTHER" id="PTHR22916:SF3">
    <property type="entry name" value="UDP-GLCNAC:BETAGAL BETA-1,3-N-ACETYLGLUCOSAMINYLTRANSFERASE-LIKE PROTEIN 1"/>
    <property type="match status" value="1"/>
</dbReference>
<dbReference type="Pfam" id="PF00535">
    <property type="entry name" value="Glycos_transf_2"/>
    <property type="match status" value="1"/>
</dbReference>
<evidence type="ECO:0000313" key="3">
    <source>
        <dbReference type="Proteomes" id="UP000012589"/>
    </source>
</evidence>
<reference evidence="2 3" key="1">
    <citation type="journal article" date="2014" name="Genome Announc.">
        <title>Draft genome sequences of the altered schaedler flora, a defined bacterial community from gnotobiotic mice.</title>
        <authorList>
            <person name="Wannemuehler M.J."/>
            <person name="Overstreet A.M."/>
            <person name="Ward D.V."/>
            <person name="Phillips G.J."/>
        </authorList>
    </citation>
    <scope>NUCLEOTIDE SEQUENCE [LARGE SCALE GENOMIC DNA]</scope>
    <source>
        <strain evidence="2 3">ASF492</strain>
    </source>
</reference>
<dbReference type="AlphaFoldDB" id="N2A243"/>
<protein>
    <recommendedName>
        <fullName evidence="1">Glycosyltransferase 2-like domain-containing protein</fullName>
    </recommendedName>
</protein>
<proteinExistence type="predicted"/>
<evidence type="ECO:0000259" key="1">
    <source>
        <dbReference type="Pfam" id="PF00535"/>
    </source>
</evidence>
<dbReference type="Gene3D" id="3.90.550.10">
    <property type="entry name" value="Spore Coat Polysaccharide Biosynthesis Protein SpsA, Chain A"/>
    <property type="match status" value="1"/>
</dbReference>
<accession>N2A243</accession>
<dbReference type="OrthoDB" id="9802649at2"/>
<dbReference type="PANTHER" id="PTHR22916">
    <property type="entry name" value="GLYCOSYLTRANSFERASE"/>
    <property type="match status" value="1"/>
</dbReference>
<dbReference type="PATRIC" id="fig|1235802.3.peg.5205"/>
<name>N2A243_9FIRM</name>
<dbReference type="STRING" id="1235802.C823_04942"/>
<sequence length="313" mass="36829">MKTRTVRVLLSTYNGEKYLKEQLDSILMQEDRGVSVSILVRDDGSSDHTQEILSAYTKKFKNFSWYTGKHKGAAGSFYDLLLRTDTIADYYAFADQDDVWNKEKLVRAVRKLIQESKRMDYADQPILYAGKVICASQNLEKQERVYYRIGKNASFGNALVENICMGCTEVFNLELLLLVRKHLPGSNIMHDWWMYLTAAYFGKVIFDQKAYMLYRQHENNEVGMQNCRRLRWRNRIEHVRKIKHKLSGQASEFQEVYTGVPAMRREDEGILEQMCRYRDSVYKRICMAVTSGIYRQNRMDDLVFRLLIFIGYL</sequence>
<dbReference type="CDD" id="cd04196">
    <property type="entry name" value="GT_2_like_d"/>
    <property type="match status" value="1"/>
</dbReference>
<gene>
    <name evidence="2" type="ORF">C823_04942</name>
</gene>
<dbReference type="EMBL" id="AQFT01000142">
    <property type="protein sequence ID" value="EMZ20528.1"/>
    <property type="molecule type" value="Genomic_DNA"/>
</dbReference>
<dbReference type="InterPro" id="IPR001173">
    <property type="entry name" value="Glyco_trans_2-like"/>
</dbReference>
<comment type="caution">
    <text evidence="2">The sequence shown here is derived from an EMBL/GenBank/DDBJ whole genome shotgun (WGS) entry which is preliminary data.</text>
</comment>
<dbReference type="SUPFAM" id="SSF53448">
    <property type="entry name" value="Nucleotide-diphospho-sugar transferases"/>
    <property type="match status" value="1"/>
</dbReference>
<dbReference type="Proteomes" id="UP000012589">
    <property type="component" value="Unassembled WGS sequence"/>
</dbReference>
<evidence type="ECO:0000313" key="2">
    <source>
        <dbReference type="EMBL" id="EMZ20528.1"/>
    </source>
</evidence>
<keyword evidence="3" id="KW-1185">Reference proteome</keyword>